<feature type="domain" description="PRD" evidence="2">
    <location>
        <begin position="47"/>
        <end position="153"/>
    </location>
</feature>
<evidence type="ECO:0000313" key="3">
    <source>
        <dbReference type="EMBL" id="MSS57735.1"/>
    </source>
</evidence>
<name>A0A7X2NQU4_9FIRM</name>
<proteinExistence type="predicted"/>
<accession>A0A7X2NQU4</accession>
<dbReference type="InterPro" id="IPR036634">
    <property type="entry name" value="PRD_sf"/>
</dbReference>
<dbReference type="InterPro" id="IPR011608">
    <property type="entry name" value="PRD"/>
</dbReference>
<feature type="region of interest" description="Disordered" evidence="1">
    <location>
        <begin position="1"/>
        <end position="36"/>
    </location>
</feature>
<dbReference type="SUPFAM" id="SSF63520">
    <property type="entry name" value="PTS-regulatory domain, PRD"/>
    <property type="match status" value="1"/>
</dbReference>
<evidence type="ECO:0000313" key="4">
    <source>
        <dbReference type="Proteomes" id="UP000461880"/>
    </source>
</evidence>
<organism evidence="3 4">
    <name type="scientific">Stecheria intestinalis</name>
    <dbReference type="NCBI Taxonomy" id="2606630"/>
    <lineage>
        <taxon>Bacteria</taxon>
        <taxon>Bacillati</taxon>
        <taxon>Bacillota</taxon>
        <taxon>Erysipelotrichia</taxon>
        <taxon>Erysipelotrichales</taxon>
        <taxon>Erysipelotrichaceae</taxon>
        <taxon>Stecheria</taxon>
    </lineage>
</organism>
<dbReference type="PROSITE" id="PS51372">
    <property type="entry name" value="PRD_2"/>
    <property type="match status" value="1"/>
</dbReference>
<evidence type="ECO:0000259" key="2">
    <source>
        <dbReference type="PROSITE" id="PS51372"/>
    </source>
</evidence>
<sequence length="160" mass="18548">MEKTSDVSGNDERRTGSDSSEKKHRKEKEMSRTDFSERLQMYRDADMIKDQDVQDVKNVIQMFRKEYGVKLCEENADTFIAHLCMACMRNTTKEEVPPLTEDNLAELAALPTYQKSLEILNKMQEVMVNPLSSTEKNYVLLHLNNLIQKLKDLGEWPETA</sequence>
<dbReference type="Gene3D" id="1.10.1790.10">
    <property type="entry name" value="PRD domain"/>
    <property type="match status" value="1"/>
</dbReference>
<dbReference type="Proteomes" id="UP000461880">
    <property type="component" value="Unassembled WGS sequence"/>
</dbReference>
<dbReference type="AlphaFoldDB" id="A0A7X2NQU4"/>
<comment type="caution">
    <text evidence="3">The sequence shown here is derived from an EMBL/GenBank/DDBJ whole genome shotgun (WGS) entry which is preliminary data.</text>
</comment>
<protein>
    <submittedName>
        <fullName evidence="3">PRD domain-containing protein</fullName>
    </submittedName>
</protein>
<gene>
    <name evidence="3" type="ORF">FYJ51_02295</name>
</gene>
<dbReference type="EMBL" id="VUMN01000003">
    <property type="protein sequence ID" value="MSS57735.1"/>
    <property type="molecule type" value="Genomic_DNA"/>
</dbReference>
<keyword evidence="4" id="KW-1185">Reference proteome</keyword>
<dbReference type="GO" id="GO:0006355">
    <property type="term" value="P:regulation of DNA-templated transcription"/>
    <property type="evidence" value="ECO:0007669"/>
    <property type="project" value="InterPro"/>
</dbReference>
<reference evidence="3 4" key="1">
    <citation type="submission" date="2019-08" db="EMBL/GenBank/DDBJ databases">
        <title>In-depth cultivation of the pig gut microbiome towards novel bacterial diversity and tailored functional studies.</title>
        <authorList>
            <person name="Wylensek D."/>
            <person name="Hitch T.C.A."/>
            <person name="Clavel T."/>
        </authorList>
    </citation>
    <scope>NUCLEOTIDE SEQUENCE [LARGE SCALE GENOMIC DNA]</scope>
    <source>
        <strain evidence="3 4">Oil+RF-744-GAM-WT-6</strain>
    </source>
</reference>
<evidence type="ECO:0000256" key="1">
    <source>
        <dbReference type="SAM" id="MobiDB-lite"/>
    </source>
</evidence>